<name>J9GPV1_9ZZZZ</name>
<protein>
    <submittedName>
        <fullName evidence="1">Uncharacterized protein</fullName>
    </submittedName>
</protein>
<reference evidence="1" key="1">
    <citation type="journal article" date="2012" name="PLoS ONE">
        <title>Gene sets for utilization of primary and secondary nutrition supplies in the distal gut of endangered iberian lynx.</title>
        <authorList>
            <person name="Alcaide M."/>
            <person name="Messina E."/>
            <person name="Richter M."/>
            <person name="Bargiela R."/>
            <person name="Peplies J."/>
            <person name="Huws S.A."/>
            <person name="Newbold C.J."/>
            <person name="Golyshin P.N."/>
            <person name="Simon M.A."/>
            <person name="Lopez G."/>
            <person name="Yakimov M.M."/>
            <person name="Ferrer M."/>
        </authorList>
    </citation>
    <scope>NUCLEOTIDE SEQUENCE</scope>
</reference>
<dbReference type="EMBL" id="AMCI01002723">
    <property type="protein sequence ID" value="EJX02015.1"/>
    <property type="molecule type" value="Genomic_DNA"/>
</dbReference>
<sequence length="64" mass="7292">MGIALLYETSEFRIINFFGNARCTTIALEEHDAKSSDDDEVQPIEVETGHIVFLLILHFIVKQI</sequence>
<dbReference type="AlphaFoldDB" id="J9GPV1"/>
<organism evidence="1">
    <name type="scientific">gut metagenome</name>
    <dbReference type="NCBI Taxonomy" id="749906"/>
    <lineage>
        <taxon>unclassified sequences</taxon>
        <taxon>metagenomes</taxon>
        <taxon>organismal metagenomes</taxon>
    </lineage>
</organism>
<comment type="caution">
    <text evidence="1">The sequence shown here is derived from an EMBL/GenBank/DDBJ whole genome shotgun (WGS) entry which is preliminary data.</text>
</comment>
<accession>J9GPV1</accession>
<evidence type="ECO:0000313" key="1">
    <source>
        <dbReference type="EMBL" id="EJX02015.1"/>
    </source>
</evidence>
<proteinExistence type="predicted"/>
<gene>
    <name evidence="1" type="ORF">EVA_09880</name>
</gene>